<protein>
    <recommendedName>
        <fullName evidence="12 13">Phospho-N-acetylmuramoyl-pentapeptide-transferase</fullName>
        <ecNumber evidence="12 13">2.7.8.13</ecNumber>
    </recommendedName>
    <alternativeName>
        <fullName evidence="12">UDP-MurNAc-pentapeptide phosphotransferase</fullName>
    </alternativeName>
</protein>
<name>A0ABQ1IRC2_9SPHN</name>
<evidence type="ECO:0000256" key="7">
    <source>
        <dbReference type="ARBA" id="ARBA00022984"/>
    </source>
</evidence>
<comment type="similarity">
    <text evidence="2 12">Belongs to the glycosyltransferase 4 family. MraY subfamily.</text>
</comment>
<comment type="function">
    <text evidence="12">Catalyzes the initial step of the lipid cycle reactions in the biosynthesis of the cell wall peptidoglycan: transfers peptidoglycan precursor phospho-MurNAc-pentapeptide from UDP-MurNAc-pentapeptide onto the lipid carrier undecaprenyl phosphate, yielding undecaprenyl-pyrophosphoryl-MurNAc-pentapeptide, known as lipid I.</text>
</comment>
<dbReference type="PANTHER" id="PTHR22926:SF5">
    <property type="entry name" value="PHOSPHO-N-ACETYLMURAMOYL-PENTAPEPTIDE-TRANSFERASE HOMOLOG"/>
    <property type="match status" value="1"/>
</dbReference>
<evidence type="ECO:0000313" key="14">
    <source>
        <dbReference type="EMBL" id="GGB50520.1"/>
    </source>
</evidence>
<dbReference type="EMBL" id="BMGD01000001">
    <property type="protein sequence ID" value="GGB50520.1"/>
    <property type="molecule type" value="Genomic_DNA"/>
</dbReference>
<evidence type="ECO:0000256" key="5">
    <source>
        <dbReference type="ARBA" id="ARBA00022692"/>
    </source>
</evidence>
<evidence type="ECO:0000256" key="12">
    <source>
        <dbReference type="HAMAP-Rule" id="MF_00038"/>
    </source>
</evidence>
<sequence length="356" mass="38473">MLYLLAQYMDFEGPLNLIRYLSFRSGAAIITALIIGMLIGPRFIVMLRTRQGKGQPIRTDGPQTHLAKRGTPTMGGLMILISLTISVLLWMDLSSSFVWACLAVTLGFGLIGFLDDYDKVRKASHKGVPGRVRLLGEFIIAGVASWIILRETGTLLYVPFINYPPFDLGLFYIPFAAFTIVAFGNAVNLTDGLDGLATFPVIIASLAFLVIVYLAGNAKFAAYLGIPHVPGVGDLAIYCGCIIGACLAFLWFNAPPAAVFMGDTGSLALGGALGAIAVAAHHEIVLGIVGGLFVVEAMSVIIQVFFFKRTGKRVFRMAPIHHHFEQLGWPESTVVVRFWIISLVLALAGLATLKIR</sequence>
<proteinExistence type="inferred from homology"/>
<organism evidence="14 15">
    <name type="scientific">Blastomonas aquatica</name>
    <dbReference type="NCBI Taxonomy" id="1510276"/>
    <lineage>
        <taxon>Bacteria</taxon>
        <taxon>Pseudomonadati</taxon>
        <taxon>Pseudomonadota</taxon>
        <taxon>Alphaproteobacteria</taxon>
        <taxon>Sphingomonadales</taxon>
        <taxon>Sphingomonadaceae</taxon>
        <taxon>Blastomonas</taxon>
    </lineage>
</organism>
<keyword evidence="8 12" id="KW-1133">Transmembrane helix</keyword>
<feature type="transmembrane region" description="Helical" evidence="12">
    <location>
        <begin position="169"/>
        <end position="189"/>
    </location>
</feature>
<dbReference type="PANTHER" id="PTHR22926">
    <property type="entry name" value="PHOSPHO-N-ACETYLMURAMOYL-PENTAPEPTIDE-TRANSFERASE"/>
    <property type="match status" value="1"/>
</dbReference>
<dbReference type="Pfam" id="PF10555">
    <property type="entry name" value="MraY_sig1"/>
    <property type="match status" value="1"/>
</dbReference>
<keyword evidence="3 12" id="KW-0132">Cell division</keyword>
<gene>
    <name evidence="12 14" type="primary">mraY</name>
    <name evidence="14" type="ORF">GCM10010833_01500</name>
</gene>
<dbReference type="NCBIfam" id="TIGR00445">
    <property type="entry name" value="mraY"/>
    <property type="match status" value="1"/>
</dbReference>
<feature type="transmembrane region" description="Helical" evidence="12">
    <location>
        <begin position="97"/>
        <end position="114"/>
    </location>
</feature>
<feature type="transmembrane region" description="Helical" evidence="12">
    <location>
        <begin position="20"/>
        <end position="40"/>
    </location>
</feature>
<keyword evidence="5 12" id="KW-0812">Transmembrane</keyword>
<dbReference type="EC" id="2.7.8.13" evidence="12 13"/>
<evidence type="ECO:0000256" key="1">
    <source>
        <dbReference type="ARBA" id="ARBA00004141"/>
    </source>
</evidence>
<dbReference type="PROSITE" id="PS01348">
    <property type="entry name" value="MRAY_2"/>
    <property type="match status" value="1"/>
</dbReference>
<keyword evidence="9 12" id="KW-0472">Membrane</keyword>
<comment type="cofactor">
    <cofactor evidence="12">
        <name>Mg(2+)</name>
        <dbReference type="ChEBI" id="CHEBI:18420"/>
    </cofactor>
</comment>
<reference evidence="15" key="1">
    <citation type="journal article" date="2019" name="Int. J. Syst. Evol. Microbiol.">
        <title>The Global Catalogue of Microorganisms (GCM) 10K type strain sequencing project: providing services to taxonomists for standard genome sequencing and annotation.</title>
        <authorList>
            <consortium name="The Broad Institute Genomics Platform"/>
            <consortium name="The Broad Institute Genome Sequencing Center for Infectious Disease"/>
            <person name="Wu L."/>
            <person name="Ma J."/>
        </authorList>
    </citation>
    <scope>NUCLEOTIDE SEQUENCE [LARGE SCALE GENOMIC DNA]</scope>
    <source>
        <strain evidence="15">CGMCC 1.12851</strain>
    </source>
</reference>
<keyword evidence="4 12" id="KW-0808">Transferase</keyword>
<keyword evidence="15" id="KW-1185">Reference proteome</keyword>
<feature type="transmembrane region" description="Helical" evidence="12">
    <location>
        <begin position="334"/>
        <end position="353"/>
    </location>
</feature>
<dbReference type="HAMAP" id="MF_00038">
    <property type="entry name" value="MraY"/>
    <property type="match status" value="1"/>
</dbReference>
<dbReference type="InterPro" id="IPR018480">
    <property type="entry name" value="PNAcMuramoyl-5peptid_Trfase_CS"/>
</dbReference>
<evidence type="ECO:0000256" key="9">
    <source>
        <dbReference type="ARBA" id="ARBA00023136"/>
    </source>
</evidence>
<accession>A0ABQ1IRC2</accession>
<dbReference type="RefSeq" id="WP_188512459.1">
    <property type="nucleotide sequence ID" value="NZ_BMGD01000001.1"/>
</dbReference>
<dbReference type="InterPro" id="IPR000715">
    <property type="entry name" value="Glycosyl_transferase_4"/>
</dbReference>
<evidence type="ECO:0000256" key="13">
    <source>
        <dbReference type="NCBIfam" id="TIGR00445"/>
    </source>
</evidence>
<comment type="subcellular location">
    <subcellularLocation>
        <location evidence="12">Cell membrane</location>
        <topology evidence="12">Multi-pass membrane protein</topology>
    </subcellularLocation>
    <subcellularLocation>
        <location evidence="1">Membrane</location>
        <topology evidence="1">Multi-pass membrane protein</topology>
    </subcellularLocation>
</comment>
<dbReference type="InterPro" id="IPR003524">
    <property type="entry name" value="PNAcMuramoyl-5peptid_Trfase"/>
</dbReference>
<keyword evidence="12" id="KW-0460">Magnesium</keyword>
<evidence type="ECO:0000313" key="15">
    <source>
        <dbReference type="Proteomes" id="UP000614261"/>
    </source>
</evidence>
<evidence type="ECO:0000256" key="3">
    <source>
        <dbReference type="ARBA" id="ARBA00022618"/>
    </source>
</evidence>
<comment type="catalytic activity">
    <reaction evidence="12">
        <text>UDP-N-acetyl-alpha-D-muramoyl-L-alanyl-gamma-D-glutamyl-meso-2,6-diaminopimeloyl-D-alanyl-D-alanine + di-trans,octa-cis-undecaprenyl phosphate = di-trans,octa-cis-undecaprenyl diphospho-N-acetyl-alpha-D-muramoyl-L-alanyl-D-glutamyl-meso-2,6-diaminopimeloyl-D-alanyl-D-alanine + UMP</text>
        <dbReference type="Rhea" id="RHEA:28386"/>
        <dbReference type="ChEBI" id="CHEBI:57865"/>
        <dbReference type="ChEBI" id="CHEBI:60392"/>
        <dbReference type="ChEBI" id="CHEBI:61386"/>
        <dbReference type="ChEBI" id="CHEBI:61387"/>
        <dbReference type="EC" id="2.7.8.13"/>
    </reaction>
</comment>
<evidence type="ECO:0000256" key="8">
    <source>
        <dbReference type="ARBA" id="ARBA00022989"/>
    </source>
</evidence>
<feature type="transmembrane region" description="Helical" evidence="12">
    <location>
        <begin position="196"/>
        <end position="215"/>
    </location>
</feature>
<evidence type="ECO:0000256" key="11">
    <source>
        <dbReference type="ARBA" id="ARBA00023316"/>
    </source>
</evidence>
<feature type="transmembrane region" description="Helical" evidence="12">
    <location>
        <begin position="259"/>
        <end position="278"/>
    </location>
</feature>
<keyword evidence="11 12" id="KW-0961">Cell wall biogenesis/degradation</keyword>
<keyword evidence="12" id="KW-1003">Cell membrane</keyword>
<keyword evidence="12" id="KW-0479">Metal-binding</keyword>
<dbReference type="PROSITE" id="PS01347">
    <property type="entry name" value="MRAY_1"/>
    <property type="match status" value="1"/>
</dbReference>
<comment type="pathway">
    <text evidence="12">Cell wall biogenesis; peptidoglycan biosynthesis.</text>
</comment>
<feature type="transmembrane region" description="Helical" evidence="12">
    <location>
        <begin position="284"/>
        <end position="307"/>
    </location>
</feature>
<keyword evidence="10 12" id="KW-0131">Cell cycle</keyword>
<evidence type="ECO:0000256" key="10">
    <source>
        <dbReference type="ARBA" id="ARBA00023306"/>
    </source>
</evidence>
<dbReference type="Proteomes" id="UP000614261">
    <property type="component" value="Unassembled WGS sequence"/>
</dbReference>
<keyword evidence="6 12" id="KW-0133">Cell shape</keyword>
<keyword evidence="7 12" id="KW-0573">Peptidoglycan synthesis</keyword>
<feature type="transmembrane region" description="Helical" evidence="12">
    <location>
        <begin position="134"/>
        <end position="149"/>
    </location>
</feature>
<feature type="transmembrane region" description="Helical" evidence="12">
    <location>
        <begin position="235"/>
        <end position="252"/>
    </location>
</feature>
<evidence type="ECO:0000256" key="6">
    <source>
        <dbReference type="ARBA" id="ARBA00022960"/>
    </source>
</evidence>
<dbReference type="Pfam" id="PF00953">
    <property type="entry name" value="Glycos_transf_4"/>
    <property type="match status" value="1"/>
</dbReference>
<evidence type="ECO:0000256" key="4">
    <source>
        <dbReference type="ARBA" id="ARBA00022679"/>
    </source>
</evidence>
<feature type="transmembrane region" description="Helical" evidence="12">
    <location>
        <begin position="73"/>
        <end position="91"/>
    </location>
</feature>
<evidence type="ECO:0000256" key="2">
    <source>
        <dbReference type="ARBA" id="ARBA00005583"/>
    </source>
</evidence>
<dbReference type="CDD" id="cd06852">
    <property type="entry name" value="GT_MraY"/>
    <property type="match status" value="1"/>
</dbReference>
<comment type="caution">
    <text evidence="14">The sequence shown here is derived from an EMBL/GenBank/DDBJ whole genome shotgun (WGS) entry which is preliminary data.</text>
</comment>